<dbReference type="RefSeq" id="WP_227307454.1">
    <property type="nucleotide sequence ID" value="NZ_JAESVA010000003.1"/>
</dbReference>
<dbReference type="InterPro" id="IPR031804">
    <property type="entry name" value="DUF4743"/>
</dbReference>
<feature type="domain" description="Nudix hydrolase" evidence="1">
    <location>
        <begin position="116"/>
        <end position="257"/>
    </location>
</feature>
<evidence type="ECO:0000313" key="2">
    <source>
        <dbReference type="EMBL" id="MCB8880803.1"/>
    </source>
</evidence>
<dbReference type="Gene3D" id="3.90.79.10">
    <property type="entry name" value="Nucleoside Triphosphate Pyrophosphohydrolase"/>
    <property type="match status" value="1"/>
</dbReference>
<dbReference type="CDD" id="cd03676">
    <property type="entry name" value="NUDIX_Tnr3_like"/>
    <property type="match status" value="1"/>
</dbReference>
<dbReference type="InterPro" id="IPR015797">
    <property type="entry name" value="NUDIX_hydrolase-like_dom_sf"/>
</dbReference>
<dbReference type="SUPFAM" id="SSF55811">
    <property type="entry name" value="Nudix"/>
    <property type="match status" value="1"/>
</dbReference>
<accession>A0A964E4B8</accession>
<name>A0A964E4B8_9PROT</name>
<comment type="caution">
    <text evidence="2">The sequence shown here is derived from an EMBL/GenBank/DDBJ whole genome shotgun (WGS) entry which is preliminary data.</text>
</comment>
<dbReference type="EMBL" id="JAESVA010000003">
    <property type="protein sequence ID" value="MCB8880803.1"/>
    <property type="molecule type" value="Genomic_DNA"/>
</dbReference>
<evidence type="ECO:0000259" key="1">
    <source>
        <dbReference type="PROSITE" id="PS51462"/>
    </source>
</evidence>
<dbReference type="InterPro" id="IPR000086">
    <property type="entry name" value="NUDIX_hydrolase_dom"/>
</dbReference>
<evidence type="ECO:0000313" key="3">
    <source>
        <dbReference type="Proteomes" id="UP000721844"/>
    </source>
</evidence>
<dbReference type="Pfam" id="PF15916">
    <property type="entry name" value="DUF4743"/>
    <property type="match status" value="1"/>
</dbReference>
<dbReference type="PANTHER" id="PTHR13622">
    <property type="entry name" value="THIAMIN PYROPHOSPHOKINASE"/>
    <property type="match status" value="1"/>
</dbReference>
<dbReference type="Proteomes" id="UP000721844">
    <property type="component" value="Unassembled WGS sequence"/>
</dbReference>
<gene>
    <name evidence="2" type="ORF">ACELLULO517_11210</name>
</gene>
<dbReference type="PROSITE" id="PS51462">
    <property type="entry name" value="NUDIX"/>
    <property type="match status" value="1"/>
</dbReference>
<organism evidence="2 3">
    <name type="scientific">Acidisoma cellulosilyticum</name>
    <dbReference type="NCBI Taxonomy" id="2802395"/>
    <lineage>
        <taxon>Bacteria</taxon>
        <taxon>Pseudomonadati</taxon>
        <taxon>Pseudomonadota</taxon>
        <taxon>Alphaproteobacteria</taxon>
        <taxon>Acetobacterales</taxon>
        <taxon>Acidocellaceae</taxon>
        <taxon>Acidisoma</taxon>
    </lineage>
</organism>
<sequence>MADSVADFFQRHITSSRSATLPGDRVLFRLGDRAVGWLKPDFARALAQTAGIAPNLDGGVTLPQARAAALPALAQAMGEAGWFRLRGEMFDVRAGDEGPAVTMLDRGAVPSFGILSHGVHCNGLVERADGLHLWVARRSASKLLDPGKLDHIVAGGISAGMGADDTMIKEAGEEAGIPPALAARAQRVGRLRYDMERPEGLRRDLLYCYDLVLPQDFTPVPSDGEVEAFELWPIEQAVEAVRTSDHFKFNVNLVLIDLFLRRDLIAPAEAAHALRQGLDQPA</sequence>
<proteinExistence type="predicted"/>
<dbReference type="AlphaFoldDB" id="A0A964E4B8"/>
<dbReference type="PANTHER" id="PTHR13622:SF8">
    <property type="entry name" value="THIAMIN PYROPHOSPHOKINASE 1"/>
    <property type="match status" value="1"/>
</dbReference>
<keyword evidence="3" id="KW-1185">Reference proteome</keyword>
<dbReference type="GO" id="GO:0044715">
    <property type="term" value="F:8-oxo-dGDP phosphatase activity"/>
    <property type="evidence" value="ECO:0007669"/>
    <property type="project" value="TreeGrafter"/>
</dbReference>
<protein>
    <submittedName>
        <fullName evidence="2">DUF4743 domain-containing protein</fullName>
    </submittedName>
</protein>
<dbReference type="Pfam" id="PF00293">
    <property type="entry name" value="NUDIX"/>
    <property type="match status" value="1"/>
</dbReference>
<dbReference type="FunFam" id="3.90.79.10:FF:000019">
    <property type="entry name" value="Thiamin pyrophosphokinase, putative"/>
    <property type="match status" value="1"/>
</dbReference>
<reference evidence="2 3" key="1">
    <citation type="journal article" date="2021" name="Microorganisms">
        <title>Acidisoma silvae sp. nov. and Acidisomacellulosilytica sp. nov., Two Acidophilic Bacteria Isolated from Decaying Wood, Hydrolyzing Cellulose and Producing Poly-3-hydroxybutyrate.</title>
        <authorList>
            <person name="Mieszkin S."/>
            <person name="Pouder E."/>
            <person name="Uroz S."/>
            <person name="Simon-Colin C."/>
            <person name="Alain K."/>
        </authorList>
    </citation>
    <scope>NUCLEOTIDE SEQUENCE [LARGE SCALE GENOMIC DNA]</scope>
    <source>
        <strain evidence="2 3">HW T5.17</strain>
    </source>
</reference>